<sequence length="336" mass="37631">MVISETQKIEKHTPEKRMPLFEVASNFIRNNIELGHLYPGLVLQEGALADRLDMSRATIKRALEIIETETLIERFAGRGFLVSGGDTSPKRANLREITLVHSNAQEESGKPSWLRVYDDVAFHVTRSPVFGRCRIFETLMAEEYHVSRTIVRDVLARLQERGLVQKNRTSRWVVEPLSSKKIRDKYELRKILEVAALASSKLPHRHLQDLAQEIGALPRGEPITSEKWTAIDKQFFDMVILSTSNEDLATVASNNKLALEACQSALFSLGLPPDTQSIMELGHVIELALSGSTSTASDMLAQHLEKACNRTIAQLKITAIIAPPTDFPSYLQFSQS</sequence>
<dbReference type="InterPro" id="IPR000524">
    <property type="entry name" value="Tscrpt_reg_HTH_GntR"/>
</dbReference>
<proteinExistence type="predicted"/>
<dbReference type="Gene3D" id="1.10.10.10">
    <property type="entry name" value="Winged helix-like DNA-binding domain superfamily/Winged helix DNA-binding domain"/>
    <property type="match status" value="2"/>
</dbReference>
<dbReference type="RefSeq" id="WP_085847924.1">
    <property type="nucleotide sequence ID" value="NZ_FNZV01000002.1"/>
</dbReference>
<gene>
    <name evidence="5" type="ORF">PAM7971_01047</name>
</gene>
<dbReference type="PANTHER" id="PTHR43537:SF24">
    <property type="entry name" value="GLUCONATE OPERON TRANSCRIPTIONAL REPRESSOR"/>
    <property type="match status" value="1"/>
</dbReference>
<dbReference type="EMBL" id="FWFW01000002">
    <property type="protein sequence ID" value="SLN27316.1"/>
    <property type="molecule type" value="Genomic_DNA"/>
</dbReference>
<dbReference type="PANTHER" id="PTHR43537">
    <property type="entry name" value="TRANSCRIPTIONAL REGULATOR, GNTR FAMILY"/>
    <property type="match status" value="1"/>
</dbReference>
<dbReference type="GO" id="GO:0003677">
    <property type="term" value="F:DNA binding"/>
    <property type="evidence" value="ECO:0007669"/>
    <property type="project" value="UniProtKB-KW"/>
</dbReference>
<name>A0A1Y5S0Q0_9RHOB</name>
<dbReference type="InterPro" id="IPR036390">
    <property type="entry name" value="WH_DNA-bd_sf"/>
</dbReference>
<evidence type="ECO:0000259" key="4">
    <source>
        <dbReference type="PROSITE" id="PS50949"/>
    </source>
</evidence>
<dbReference type="STRING" id="658057.SAMN04488032_10241"/>
<dbReference type="OrthoDB" id="8066003at2"/>
<keyword evidence="1" id="KW-0805">Transcription regulation</keyword>
<dbReference type="Proteomes" id="UP000193307">
    <property type="component" value="Unassembled WGS sequence"/>
</dbReference>
<evidence type="ECO:0000256" key="2">
    <source>
        <dbReference type="ARBA" id="ARBA00023125"/>
    </source>
</evidence>
<keyword evidence="6" id="KW-1185">Reference proteome</keyword>
<dbReference type="SUPFAM" id="SSF46785">
    <property type="entry name" value="Winged helix' DNA-binding domain"/>
    <property type="match status" value="2"/>
</dbReference>
<keyword evidence="3" id="KW-0804">Transcription</keyword>
<evidence type="ECO:0000313" key="5">
    <source>
        <dbReference type="EMBL" id="SLN27316.1"/>
    </source>
</evidence>
<evidence type="ECO:0000313" key="6">
    <source>
        <dbReference type="Proteomes" id="UP000193307"/>
    </source>
</evidence>
<dbReference type="InterPro" id="IPR036388">
    <property type="entry name" value="WH-like_DNA-bd_sf"/>
</dbReference>
<dbReference type="PROSITE" id="PS50949">
    <property type="entry name" value="HTH_GNTR"/>
    <property type="match status" value="1"/>
</dbReference>
<dbReference type="Pfam" id="PF00392">
    <property type="entry name" value="GntR"/>
    <property type="match status" value="1"/>
</dbReference>
<dbReference type="SMART" id="SM00345">
    <property type="entry name" value="HTH_GNTR"/>
    <property type="match status" value="2"/>
</dbReference>
<dbReference type="InterPro" id="IPR008920">
    <property type="entry name" value="TF_FadR/GntR_C"/>
</dbReference>
<accession>A0A1Y5S0Q0</accession>
<dbReference type="Gene3D" id="1.20.120.530">
    <property type="entry name" value="GntR ligand-binding domain-like"/>
    <property type="match status" value="1"/>
</dbReference>
<protein>
    <submittedName>
        <fullName evidence="5">Bacterial regulatory proteins, gntR family</fullName>
    </submittedName>
</protein>
<evidence type="ECO:0000256" key="3">
    <source>
        <dbReference type="ARBA" id="ARBA00023163"/>
    </source>
</evidence>
<keyword evidence="2" id="KW-0238">DNA-binding</keyword>
<dbReference type="GO" id="GO:0003700">
    <property type="term" value="F:DNA-binding transcription factor activity"/>
    <property type="evidence" value="ECO:0007669"/>
    <property type="project" value="InterPro"/>
</dbReference>
<reference evidence="5 6" key="1">
    <citation type="submission" date="2017-03" db="EMBL/GenBank/DDBJ databases">
        <authorList>
            <person name="Afonso C.L."/>
            <person name="Miller P.J."/>
            <person name="Scott M.A."/>
            <person name="Spackman E."/>
            <person name="Goraichik I."/>
            <person name="Dimitrov K.M."/>
            <person name="Suarez D.L."/>
            <person name="Swayne D.E."/>
        </authorList>
    </citation>
    <scope>NUCLEOTIDE SEQUENCE [LARGE SCALE GENOMIC DNA]</scope>
    <source>
        <strain evidence="5 6">CECT 7971</strain>
    </source>
</reference>
<evidence type="ECO:0000256" key="1">
    <source>
        <dbReference type="ARBA" id="ARBA00023015"/>
    </source>
</evidence>
<dbReference type="SUPFAM" id="SSF48008">
    <property type="entry name" value="GntR ligand-binding domain-like"/>
    <property type="match status" value="1"/>
</dbReference>
<feature type="domain" description="HTH gntR-type" evidence="4">
    <location>
        <begin position="18"/>
        <end position="85"/>
    </location>
</feature>
<dbReference type="AlphaFoldDB" id="A0A1Y5S0Q0"/>
<organism evidence="5 6">
    <name type="scientific">Pacificibacter marinus</name>
    <dbReference type="NCBI Taxonomy" id="658057"/>
    <lineage>
        <taxon>Bacteria</taxon>
        <taxon>Pseudomonadati</taxon>
        <taxon>Pseudomonadota</taxon>
        <taxon>Alphaproteobacteria</taxon>
        <taxon>Rhodobacterales</taxon>
        <taxon>Roseobacteraceae</taxon>
        <taxon>Pacificibacter</taxon>
    </lineage>
</organism>